<dbReference type="RefSeq" id="WP_394838781.1">
    <property type="nucleotide sequence ID" value="NZ_CP089983.1"/>
</dbReference>
<dbReference type="InterPro" id="IPR015813">
    <property type="entry name" value="Pyrv/PenolPyrv_kinase-like_dom"/>
</dbReference>
<evidence type="ECO:0000313" key="1">
    <source>
        <dbReference type="EMBL" id="WXB09109.1"/>
    </source>
</evidence>
<keyword evidence="1" id="KW-0456">Lyase</keyword>
<proteinExistence type="predicted"/>
<dbReference type="Pfam" id="PF13714">
    <property type="entry name" value="PEP_mutase"/>
    <property type="match status" value="1"/>
</dbReference>
<organism evidence="1 2">
    <name type="scientific">Pendulispora rubella</name>
    <dbReference type="NCBI Taxonomy" id="2741070"/>
    <lineage>
        <taxon>Bacteria</taxon>
        <taxon>Pseudomonadati</taxon>
        <taxon>Myxococcota</taxon>
        <taxon>Myxococcia</taxon>
        <taxon>Myxococcales</taxon>
        <taxon>Sorangiineae</taxon>
        <taxon>Pendulisporaceae</taxon>
        <taxon>Pendulispora</taxon>
    </lineage>
</organism>
<dbReference type="EMBL" id="CP089983">
    <property type="protein sequence ID" value="WXB09109.1"/>
    <property type="molecule type" value="Genomic_DNA"/>
</dbReference>
<name>A0ABZ2LDY9_9BACT</name>
<keyword evidence="2" id="KW-1185">Reference proteome</keyword>
<dbReference type="Proteomes" id="UP001374803">
    <property type="component" value="Chromosome"/>
</dbReference>
<reference evidence="1" key="1">
    <citation type="submission" date="2021-12" db="EMBL/GenBank/DDBJ databases">
        <title>Discovery of the Pendulisporaceae a myxobacterial family with distinct sporulation behavior and unique specialized metabolism.</title>
        <authorList>
            <person name="Garcia R."/>
            <person name="Popoff A."/>
            <person name="Bader C.D."/>
            <person name="Loehr J."/>
            <person name="Walesch S."/>
            <person name="Walt C."/>
            <person name="Boldt J."/>
            <person name="Bunk B."/>
            <person name="Haeckl F.J.F.P.J."/>
            <person name="Gunesch A.P."/>
            <person name="Birkelbach J."/>
            <person name="Nuebel U."/>
            <person name="Pietschmann T."/>
            <person name="Bach T."/>
            <person name="Mueller R."/>
        </authorList>
    </citation>
    <scope>NUCLEOTIDE SEQUENCE</scope>
    <source>
        <strain evidence="1">MSr11367</strain>
    </source>
</reference>
<dbReference type="CDD" id="cd00377">
    <property type="entry name" value="ICL_PEPM"/>
    <property type="match status" value="1"/>
</dbReference>
<dbReference type="Gene3D" id="3.20.20.60">
    <property type="entry name" value="Phosphoenolpyruvate-binding domains"/>
    <property type="match status" value="1"/>
</dbReference>
<dbReference type="InterPro" id="IPR040442">
    <property type="entry name" value="Pyrv_kinase-like_dom_sf"/>
</dbReference>
<dbReference type="SUPFAM" id="SSF51621">
    <property type="entry name" value="Phosphoenolpyruvate/pyruvate domain"/>
    <property type="match status" value="1"/>
</dbReference>
<sequence length="270" mass="28939">MQISRAAAFQSLHAPGEFLSIPNAWDAASAKIFEASGAKAIATTSCAVAWALGFADGEKISLDALTTVVRGITRSVSIPVSVDFERGYGETPNDVAASVTRILDVGAVGINLEDGFGPANELGVRIAVARRAALRFGVPLFINARTDVVLHRTRRPEQEVDEILARAKIYQDAGADGLFVPGLSNPDHIEAVARGTSLPLNLFAALPKLPPVAELRRLGVRRLTTAGRFAEVAFDAARRACIEFLESGTYSAFERCELNYHVMNGFFAKP</sequence>
<dbReference type="GO" id="GO:0016829">
    <property type="term" value="F:lyase activity"/>
    <property type="evidence" value="ECO:0007669"/>
    <property type="project" value="UniProtKB-KW"/>
</dbReference>
<evidence type="ECO:0000313" key="2">
    <source>
        <dbReference type="Proteomes" id="UP001374803"/>
    </source>
</evidence>
<protein>
    <submittedName>
        <fullName evidence="1">Isocitrate lyase/phosphoenolpyruvate mutase family protein</fullName>
    </submittedName>
</protein>
<accession>A0ABZ2LDY9</accession>
<gene>
    <name evidence="1" type="ORF">LVJ94_17975</name>
</gene>
<dbReference type="InterPro" id="IPR039556">
    <property type="entry name" value="ICL/PEPM"/>
</dbReference>
<dbReference type="PANTHER" id="PTHR42905">
    <property type="entry name" value="PHOSPHOENOLPYRUVATE CARBOXYLASE"/>
    <property type="match status" value="1"/>
</dbReference>
<dbReference type="PANTHER" id="PTHR42905:SF16">
    <property type="entry name" value="CARBOXYPHOSPHONOENOLPYRUVATE PHOSPHONOMUTASE-LIKE PROTEIN (AFU_ORTHOLOGUE AFUA_5G07230)"/>
    <property type="match status" value="1"/>
</dbReference>